<dbReference type="GO" id="GO:0016758">
    <property type="term" value="F:hexosyltransferase activity"/>
    <property type="evidence" value="ECO:0007669"/>
    <property type="project" value="UniProtKB-ARBA"/>
</dbReference>
<dbReference type="EMBL" id="SJCY01000011">
    <property type="protein sequence ID" value="TDG35303.1"/>
    <property type="molecule type" value="Genomic_DNA"/>
</dbReference>
<dbReference type="CDD" id="cd06433">
    <property type="entry name" value="GT_2_WfgS_like"/>
    <property type="match status" value="1"/>
</dbReference>
<dbReference type="OrthoDB" id="9788101at2"/>
<dbReference type="InterPro" id="IPR001173">
    <property type="entry name" value="Glyco_trans_2-like"/>
</dbReference>
<dbReference type="Gene3D" id="3.90.550.10">
    <property type="entry name" value="Spore Coat Polysaccharide Biosynthesis Protein SpsA, Chain A"/>
    <property type="match status" value="1"/>
</dbReference>
<dbReference type="RefSeq" id="WP_133263434.1">
    <property type="nucleotide sequence ID" value="NZ_SJCY01000011.1"/>
</dbReference>
<dbReference type="Pfam" id="PF00535">
    <property type="entry name" value="Glycos_transf_2"/>
    <property type="match status" value="1"/>
</dbReference>
<organism evidence="2 3">
    <name type="scientific">Pedobacter changchengzhani</name>
    <dbReference type="NCBI Taxonomy" id="2529274"/>
    <lineage>
        <taxon>Bacteria</taxon>
        <taxon>Pseudomonadati</taxon>
        <taxon>Bacteroidota</taxon>
        <taxon>Sphingobacteriia</taxon>
        <taxon>Sphingobacteriales</taxon>
        <taxon>Sphingobacteriaceae</taxon>
        <taxon>Pedobacter</taxon>
    </lineage>
</organism>
<gene>
    <name evidence="2" type="ORF">EZJ43_14505</name>
</gene>
<keyword evidence="3" id="KW-1185">Reference proteome</keyword>
<protein>
    <submittedName>
        <fullName evidence="2">Glycosyltransferase</fullName>
    </submittedName>
</protein>
<accession>A0A4V2ZZY4</accession>
<evidence type="ECO:0000259" key="1">
    <source>
        <dbReference type="Pfam" id="PF00535"/>
    </source>
</evidence>
<evidence type="ECO:0000313" key="3">
    <source>
        <dbReference type="Proteomes" id="UP000295668"/>
    </source>
</evidence>
<name>A0A4V2ZZY4_9SPHI</name>
<dbReference type="Proteomes" id="UP000295668">
    <property type="component" value="Unassembled WGS sequence"/>
</dbReference>
<proteinExistence type="predicted"/>
<feature type="domain" description="Glycosyltransferase 2-like" evidence="1">
    <location>
        <begin position="8"/>
        <end position="151"/>
    </location>
</feature>
<dbReference type="InterPro" id="IPR029044">
    <property type="entry name" value="Nucleotide-diphossugar_trans"/>
</dbReference>
<evidence type="ECO:0000313" key="2">
    <source>
        <dbReference type="EMBL" id="TDG35303.1"/>
    </source>
</evidence>
<dbReference type="PANTHER" id="PTHR22916:SF67">
    <property type="entry name" value="COLANIC ACID BIOSYNTHESIS GLYCOSYL TRANSFERASE WCAE-RELATED"/>
    <property type="match status" value="1"/>
</dbReference>
<dbReference type="PANTHER" id="PTHR22916">
    <property type="entry name" value="GLYCOSYLTRANSFERASE"/>
    <property type="match status" value="1"/>
</dbReference>
<dbReference type="SUPFAM" id="SSF53448">
    <property type="entry name" value="Nucleotide-diphospho-sugar transferases"/>
    <property type="match status" value="1"/>
</dbReference>
<keyword evidence="2" id="KW-0808">Transferase</keyword>
<comment type="caution">
    <text evidence="2">The sequence shown here is derived from an EMBL/GenBank/DDBJ whole genome shotgun (WGS) entry which is preliminary data.</text>
</comment>
<reference evidence="2 3" key="1">
    <citation type="submission" date="2019-02" db="EMBL/GenBank/DDBJ databases">
        <title>Pedobacter sp. nov., a novel speices isolated from soil of pinguins habitat in Antarcitica.</title>
        <authorList>
            <person name="He R.-H."/>
        </authorList>
    </citation>
    <scope>NUCLEOTIDE SEQUENCE [LARGE SCALE GENOMIC DNA]</scope>
    <source>
        <strain evidence="2 3">E01020</strain>
    </source>
</reference>
<sequence length="275" mass="31562">MNEIRLISIIIPTYNSGKTIEACLESISIQTFKAFEVIIIDGLSTDETILNAKEFENKIALTISSAMDEGIYDAMNKGISLAKGEYLYFLGSDDTLFDNEVLHTIAKEIVNSDARIIYGNVKMKGNSHLVKNNTIYGGEFDLKRLLVHNIPHQAIFYHKSVFDQIGKYNINYQLFADHDFNLRAISKFELQYIDQIVANFNVGGSSTTLKDEKFEQDKIYNFINYFGKHIHKIEFAKVRYYIKEAALNRNSKVAPMMRVYCLMIYSKLKVQSLLK</sequence>
<dbReference type="AlphaFoldDB" id="A0A4V2ZZY4"/>